<dbReference type="Pfam" id="PF00392">
    <property type="entry name" value="GntR"/>
    <property type="match status" value="1"/>
</dbReference>
<organism evidence="5 6">
    <name type="scientific">Sphaerisporangium flaviroseum</name>
    <dbReference type="NCBI Taxonomy" id="509199"/>
    <lineage>
        <taxon>Bacteria</taxon>
        <taxon>Bacillati</taxon>
        <taxon>Actinomycetota</taxon>
        <taxon>Actinomycetes</taxon>
        <taxon>Streptosporangiales</taxon>
        <taxon>Streptosporangiaceae</taxon>
        <taxon>Sphaerisporangium</taxon>
    </lineage>
</organism>
<name>A0ABP7IES8_9ACTN</name>
<dbReference type="Gene3D" id="1.10.10.10">
    <property type="entry name" value="Winged helix-like DNA-binding domain superfamily/Winged helix DNA-binding domain"/>
    <property type="match status" value="1"/>
</dbReference>
<evidence type="ECO:0000313" key="5">
    <source>
        <dbReference type="EMBL" id="GAA3816587.1"/>
    </source>
</evidence>
<keyword evidence="6" id="KW-1185">Reference proteome</keyword>
<proteinExistence type="predicted"/>
<sequence>MDAASRRVAGHLRDAILSGEIAPGERIRQEEVAERFGASRLPVREALRMLEAEGLTESQAHKGAWVPRLGRHEVDVIYQMRERLEPLALAESLPHLTEDDVHRIGEIQERIEANTDLAEFLALDREFHLLTYSGCPIDQLSSMVVRLWNSTQHYRRAFMYLSGPGRRWVVNAEHRLLLDAIERRDAVDAERHLSGHIRRTRIELSRHPEVFEGTTP</sequence>
<dbReference type="SUPFAM" id="SSF48008">
    <property type="entry name" value="GntR ligand-binding domain-like"/>
    <property type="match status" value="1"/>
</dbReference>
<keyword evidence="3" id="KW-0804">Transcription</keyword>
<dbReference type="PANTHER" id="PTHR43537">
    <property type="entry name" value="TRANSCRIPTIONAL REGULATOR, GNTR FAMILY"/>
    <property type="match status" value="1"/>
</dbReference>
<dbReference type="InterPro" id="IPR000524">
    <property type="entry name" value="Tscrpt_reg_HTH_GntR"/>
</dbReference>
<dbReference type="InterPro" id="IPR008920">
    <property type="entry name" value="TF_FadR/GntR_C"/>
</dbReference>
<dbReference type="SMART" id="SM00345">
    <property type="entry name" value="HTH_GNTR"/>
    <property type="match status" value="1"/>
</dbReference>
<dbReference type="PROSITE" id="PS50949">
    <property type="entry name" value="HTH_GNTR"/>
    <property type="match status" value="1"/>
</dbReference>
<dbReference type="InterPro" id="IPR036390">
    <property type="entry name" value="WH_DNA-bd_sf"/>
</dbReference>
<dbReference type="PANTHER" id="PTHR43537:SF41">
    <property type="entry name" value="TRANSCRIPTIONAL REGULATORY PROTEIN"/>
    <property type="match status" value="1"/>
</dbReference>
<comment type="caution">
    <text evidence="5">The sequence shown here is derived from an EMBL/GenBank/DDBJ whole genome shotgun (WGS) entry which is preliminary data.</text>
</comment>
<keyword evidence="2" id="KW-0238">DNA-binding</keyword>
<dbReference type="SMART" id="SM00895">
    <property type="entry name" value="FCD"/>
    <property type="match status" value="1"/>
</dbReference>
<dbReference type="Proteomes" id="UP001500888">
    <property type="component" value="Unassembled WGS sequence"/>
</dbReference>
<evidence type="ECO:0000256" key="3">
    <source>
        <dbReference type="ARBA" id="ARBA00023163"/>
    </source>
</evidence>
<dbReference type="EMBL" id="BAAAZR010000009">
    <property type="protein sequence ID" value="GAA3816587.1"/>
    <property type="molecule type" value="Genomic_DNA"/>
</dbReference>
<dbReference type="InterPro" id="IPR011711">
    <property type="entry name" value="GntR_C"/>
</dbReference>
<reference evidence="6" key="1">
    <citation type="journal article" date="2019" name="Int. J. Syst. Evol. Microbiol.">
        <title>The Global Catalogue of Microorganisms (GCM) 10K type strain sequencing project: providing services to taxonomists for standard genome sequencing and annotation.</title>
        <authorList>
            <consortium name="The Broad Institute Genomics Platform"/>
            <consortium name="The Broad Institute Genome Sequencing Center for Infectious Disease"/>
            <person name="Wu L."/>
            <person name="Ma J."/>
        </authorList>
    </citation>
    <scope>NUCLEOTIDE SEQUENCE [LARGE SCALE GENOMIC DNA]</scope>
    <source>
        <strain evidence="6">JCM 16908</strain>
    </source>
</reference>
<dbReference type="CDD" id="cd07377">
    <property type="entry name" value="WHTH_GntR"/>
    <property type="match status" value="1"/>
</dbReference>
<gene>
    <name evidence="5" type="ORF">GCM10022226_41580</name>
</gene>
<evidence type="ECO:0000259" key="4">
    <source>
        <dbReference type="PROSITE" id="PS50949"/>
    </source>
</evidence>
<evidence type="ECO:0000256" key="2">
    <source>
        <dbReference type="ARBA" id="ARBA00023125"/>
    </source>
</evidence>
<dbReference type="Pfam" id="PF07729">
    <property type="entry name" value="FCD"/>
    <property type="match status" value="1"/>
</dbReference>
<dbReference type="PRINTS" id="PR00035">
    <property type="entry name" value="HTHGNTR"/>
</dbReference>
<keyword evidence="1" id="KW-0805">Transcription regulation</keyword>
<evidence type="ECO:0000256" key="1">
    <source>
        <dbReference type="ARBA" id="ARBA00023015"/>
    </source>
</evidence>
<dbReference type="InterPro" id="IPR036388">
    <property type="entry name" value="WH-like_DNA-bd_sf"/>
</dbReference>
<protein>
    <submittedName>
        <fullName evidence="5">GntR family transcriptional regulator</fullName>
    </submittedName>
</protein>
<dbReference type="Gene3D" id="1.20.120.530">
    <property type="entry name" value="GntR ligand-binding domain-like"/>
    <property type="match status" value="1"/>
</dbReference>
<feature type="domain" description="HTH gntR-type" evidence="4">
    <location>
        <begin position="2"/>
        <end position="69"/>
    </location>
</feature>
<evidence type="ECO:0000313" key="6">
    <source>
        <dbReference type="Proteomes" id="UP001500888"/>
    </source>
</evidence>
<accession>A0ABP7IES8</accession>
<dbReference type="SUPFAM" id="SSF46785">
    <property type="entry name" value="Winged helix' DNA-binding domain"/>
    <property type="match status" value="1"/>
</dbReference>